<dbReference type="EMBL" id="JAJSOF020000015">
    <property type="protein sequence ID" value="KAJ4441551.1"/>
    <property type="molecule type" value="Genomic_DNA"/>
</dbReference>
<evidence type="ECO:0000313" key="3">
    <source>
        <dbReference type="Proteomes" id="UP001148838"/>
    </source>
</evidence>
<reference evidence="2 3" key="1">
    <citation type="journal article" date="2022" name="Allergy">
        <title>Genome assembly and annotation of Periplaneta americana reveal a comprehensive cockroach allergen profile.</title>
        <authorList>
            <person name="Wang L."/>
            <person name="Xiong Q."/>
            <person name="Saelim N."/>
            <person name="Wang L."/>
            <person name="Nong W."/>
            <person name="Wan A.T."/>
            <person name="Shi M."/>
            <person name="Liu X."/>
            <person name="Cao Q."/>
            <person name="Hui J.H.L."/>
            <person name="Sookrung N."/>
            <person name="Leung T.F."/>
            <person name="Tungtrongchitr A."/>
            <person name="Tsui S.K.W."/>
        </authorList>
    </citation>
    <scope>NUCLEOTIDE SEQUENCE [LARGE SCALE GENOMIC DNA]</scope>
    <source>
        <strain evidence="2">PWHHKU_190912</strain>
    </source>
</reference>
<feature type="region of interest" description="Disordered" evidence="1">
    <location>
        <begin position="1"/>
        <end position="21"/>
    </location>
</feature>
<gene>
    <name evidence="2" type="ORF">ANN_11407</name>
</gene>
<organism evidence="2 3">
    <name type="scientific">Periplaneta americana</name>
    <name type="common">American cockroach</name>
    <name type="synonym">Blatta americana</name>
    <dbReference type="NCBI Taxonomy" id="6978"/>
    <lineage>
        <taxon>Eukaryota</taxon>
        <taxon>Metazoa</taxon>
        <taxon>Ecdysozoa</taxon>
        <taxon>Arthropoda</taxon>
        <taxon>Hexapoda</taxon>
        <taxon>Insecta</taxon>
        <taxon>Pterygota</taxon>
        <taxon>Neoptera</taxon>
        <taxon>Polyneoptera</taxon>
        <taxon>Dictyoptera</taxon>
        <taxon>Blattodea</taxon>
        <taxon>Blattoidea</taxon>
        <taxon>Blattidae</taxon>
        <taxon>Blattinae</taxon>
        <taxon>Periplaneta</taxon>
    </lineage>
</organism>
<name>A0ABQ8T4X9_PERAM</name>
<dbReference type="Proteomes" id="UP001148838">
    <property type="component" value="Unassembled WGS sequence"/>
</dbReference>
<proteinExistence type="predicted"/>
<protein>
    <submittedName>
        <fullName evidence="2">Uncharacterized protein</fullName>
    </submittedName>
</protein>
<keyword evidence="3" id="KW-1185">Reference proteome</keyword>
<evidence type="ECO:0000313" key="2">
    <source>
        <dbReference type="EMBL" id="KAJ4441551.1"/>
    </source>
</evidence>
<sequence length="105" mass="12226">MTTTQRSKRQPPTPRQRGISPEVSTQIIVLLCDMYSNQELAEVHFMYGKADCNAALDHRLYLIDGQARFEAAALDKPRELEREISNERFHRHARSRGIYHEEPKC</sequence>
<accession>A0ABQ8T4X9</accession>
<evidence type="ECO:0000256" key="1">
    <source>
        <dbReference type="SAM" id="MobiDB-lite"/>
    </source>
</evidence>
<comment type="caution">
    <text evidence="2">The sequence shown here is derived from an EMBL/GenBank/DDBJ whole genome shotgun (WGS) entry which is preliminary data.</text>
</comment>